<keyword evidence="1" id="KW-0560">Oxidoreductase</keyword>
<dbReference type="Gene3D" id="3.30.300.20">
    <property type="match status" value="1"/>
</dbReference>
<dbReference type="EMBL" id="JBFNXX010000003">
    <property type="protein sequence ID" value="MEW9919092.1"/>
    <property type="molecule type" value="Genomic_DNA"/>
</dbReference>
<evidence type="ECO:0000313" key="2">
    <source>
        <dbReference type="Proteomes" id="UP001556098"/>
    </source>
</evidence>
<dbReference type="RefSeq" id="WP_367876792.1">
    <property type="nucleotide sequence ID" value="NZ_JBFNXX010000003.1"/>
</dbReference>
<organism evidence="1 2">
    <name type="scientific">Sulfitobacter sediminis</name>
    <dbReference type="NCBI Taxonomy" id="3234186"/>
    <lineage>
        <taxon>Bacteria</taxon>
        <taxon>Pseudomonadati</taxon>
        <taxon>Pseudomonadota</taxon>
        <taxon>Alphaproteobacteria</taxon>
        <taxon>Rhodobacterales</taxon>
        <taxon>Roseobacteraceae</taxon>
        <taxon>Sulfitobacter</taxon>
    </lineage>
</organism>
<dbReference type="Pfam" id="PF02566">
    <property type="entry name" value="OsmC"/>
    <property type="match status" value="1"/>
</dbReference>
<keyword evidence="2" id="KW-1185">Reference proteome</keyword>
<dbReference type="InterPro" id="IPR036102">
    <property type="entry name" value="OsmC/Ohrsf"/>
</dbReference>
<keyword evidence="1" id="KW-0575">Peroxidase</keyword>
<comment type="caution">
    <text evidence="1">The sequence shown here is derived from an EMBL/GenBank/DDBJ whole genome shotgun (WGS) entry which is preliminary data.</text>
</comment>
<dbReference type="Proteomes" id="UP001556098">
    <property type="component" value="Unassembled WGS sequence"/>
</dbReference>
<dbReference type="InterPro" id="IPR003718">
    <property type="entry name" value="OsmC/Ohr_fam"/>
</dbReference>
<name>A0ABV3RJD9_9RHOB</name>
<dbReference type="GO" id="GO:0004601">
    <property type="term" value="F:peroxidase activity"/>
    <property type="evidence" value="ECO:0007669"/>
    <property type="project" value="UniProtKB-KW"/>
</dbReference>
<dbReference type="PANTHER" id="PTHR39624">
    <property type="entry name" value="PROTEIN INVOLVED IN RIMO-MEDIATED BETA-METHYLTHIOLATION OF RIBOSOMAL PROTEIN S12 YCAO"/>
    <property type="match status" value="1"/>
</dbReference>
<dbReference type="EC" id="1.11.1.-" evidence="1"/>
<proteinExistence type="predicted"/>
<evidence type="ECO:0000313" key="1">
    <source>
        <dbReference type="EMBL" id="MEW9919092.1"/>
    </source>
</evidence>
<dbReference type="SUPFAM" id="SSF82784">
    <property type="entry name" value="OsmC-like"/>
    <property type="match status" value="1"/>
</dbReference>
<protein>
    <submittedName>
        <fullName evidence="1">OsmC family protein</fullName>
        <ecNumber evidence="1">1.11.1.-</ecNumber>
    </submittedName>
</protein>
<reference evidence="1 2" key="1">
    <citation type="submission" date="2024-07" db="EMBL/GenBank/DDBJ databases">
        <title>Marimonas sp.nov., isolated from tidal-flat sediment.</title>
        <authorList>
            <person name="Jayan J.N."/>
            <person name="Lee S.S."/>
        </authorList>
    </citation>
    <scope>NUCLEOTIDE SEQUENCE [LARGE SCALE GENOMIC DNA]</scope>
    <source>
        <strain evidence="1 2">MJW-29</strain>
    </source>
</reference>
<accession>A0ABV3RJD9</accession>
<gene>
    <name evidence="1" type="ORF">AB2B41_05735</name>
</gene>
<sequence>MAQVRTVYDGDQHCTASDAEKGLSVEMDCPYSGKGAELSPGNLLEAALAGCMLIAMGPTATREGIDLAGAAVKVTTEASPPPKIAYTGFEVAVTMPAGLTAFQRTKLERAADSCPIKHAFREDIRPRVRFVYPD</sequence>
<dbReference type="PANTHER" id="PTHR39624:SF2">
    <property type="entry name" value="OSMC-LIKE PROTEIN"/>
    <property type="match status" value="1"/>
</dbReference>
<dbReference type="InterPro" id="IPR015946">
    <property type="entry name" value="KH_dom-like_a/b"/>
</dbReference>